<accession>A0ACD3AGH7</accession>
<keyword evidence="2" id="KW-1185">Reference proteome</keyword>
<proteinExistence type="predicted"/>
<sequence length="174" mass="19944">MKLSSYPSIRRDSITKKMNTWGREWWNQRRGFLEVKGRTSPRHRENEEAKAKIGTGTTGRRLFLDCERIVCTIAVQEDGGIREGGLLRSQARTMPTGPQTRIRGQALTSERHNGKDSISWSPENVVDSSESVSEKRSRLAFVRVDCRDFLVRSKQVLRTSRKKDRELEVEAAIP</sequence>
<reference evidence="1 2" key="1">
    <citation type="journal article" date="2019" name="Nat. Ecol. Evol.">
        <title>Megaphylogeny resolves global patterns of mushroom evolution.</title>
        <authorList>
            <person name="Varga T."/>
            <person name="Krizsan K."/>
            <person name="Foldi C."/>
            <person name="Dima B."/>
            <person name="Sanchez-Garcia M."/>
            <person name="Sanchez-Ramirez S."/>
            <person name="Szollosi G.J."/>
            <person name="Szarkandi J.G."/>
            <person name="Papp V."/>
            <person name="Albert L."/>
            <person name="Andreopoulos W."/>
            <person name="Angelini C."/>
            <person name="Antonin V."/>
            <person name="Barry K.W."/>
            <person name="Bougher N.L."/>
            <person name="Buchanan P."/>
            <person name="Buyck B."/>
            <person name="Bense V."/>
            <person name="Catcheside P."/>
            <person name="Chovatia M."/>
            <person name="Cooper J."/>
            <person name="Damon W."/>
            <person name="Desjardin D."/>
            <person name="Finy P."/>
            <person name="Geml J."/>
            <person name="Haridas S."/>
            <person name="Hughes K."/>
            <person name="Justo A."/>
            <person name="Karasinski D."/>
            <person name="Kautmanova I."/>
            <person name="Kiss B."/>
            <person name="Kocsube S."/>
            <person name="Kotiranta H."/>
            <person name="LaButti K.M."/>
            <person name="Lechner B.E."/>
            <person name="Liimatainen K."/>
            <person name="Lipzen A."/>
            <person name="Lukacs Z."/>
            <person name="Mihaltcheva S."/>
            <person name="Morgado L.N."/>
            <person name="Niskanen T."/>
            <person name="Noordeloos M.E."/>
            <person name="Ohm R.A."/>
            <person name="Ortiz-Santana B."/>
            <person name="Ovrebo C."/>
            <person name="Racz N."/>
            <person name="Riley R."/>
            <person name="Savchenko A."/>
            <person name="Shiryaev A."/>
            <person name="Soop K."/>
            <person name="Spirin V."/>
            <person name="Szebenyi C."/>
            <person name="Tomsovsky M."/>
            <person name="Tulloss R.E."/>
            <person name="Uehling J."/>
            <person name="Grigoriev I.V."/>
            <person name="Vagvolgyi C."/>
            <person name="Papp T."/>
            <person name="Martin F.M."/>
            <person name="Miettinen O."/>
            <person name="Hibbett D.S."/>
            <person name="Nagy L.G."/>
        </authorList>
    </citation>
    <scope>NUCLEOTIDE SEQUENCE [LARGE SCALE GENOMIC DNA]</scope>
    <source>
        <strain evidence="1 2">NL-1719</strain>
    </source>
</reference>
<evidence type="ECO:0000313" key="1">
    <source>
        <dbReference type="EMBL" id="TFK64646.1"/>
    </source>
</evidence>
<organism evidence="1 2">
    <name type="scientific">Pluteus cervinus</name>
    <dbReference type="NCBI Taxonomy" id="181527"/>
    <lineage>
        <taxon>Eukaryota</taxon>
        <taxon>Fungi</taxon>
        <taxon>Dikarya</taxon>
        <taxon>Basidiomycota</taxon>
        <taxon>Agaricomycotina</taxon>
        <taxon>Agaricomycetes</taxon>
        <taxon>Agaricomycetidae</taxon>
        <taxon>Agaricales</taxon>
        <taxon>Pluteineae</taxon>
        <taxon>Pluteaceae</taxon>
        <taxon>Pluteus</taxon>
    </lineage>
</organism>
<protein>
    <submittedName>
        <fullName evidence="1">Uncharacterized protein</fullName>
    </submittedName>
</protein>
<evidence type="ECO:0000313" key="2">
    <source>
        <dbReference type="Proteomes" id="UP000308600"/>
    </source>
</evidence>
<name>A0ACD3AGH7_9AGAR</name>
<gene>
    <name evidence="1" type="ORF">BDN72DRAFT_924454</name>
</gene>
<dbReference type="EMBL" id="ML208467">
    <property type="protein sequence ID" value="TFK64646.1"/>
    <property type="molecule type" value="Genomic_DNA"/>
</dbReference>
<dbReference type="Proteomes" id="UP000308600">
    <property type="component" value="Unassembled WGS sequence"/>
</dbReference>